<evidence type="ECO:0000259" key="13">
    <source>
        <dbReference type="Pfam" id="PF02163"/>
    </source>
</evidence>
<dbReference type="RefSeq" id="WP_330931392.1">
    <property type="nucleotide sequence ID" value="NZ_CP119075.1"/>
</dbReference>
<evidence type="ECO:0000256" key="4">
    <source>
        <dbReference type="ARBA" id="ARBA00022670"/>
    </source>
</evidence>
<organism evidence="14 15">
    <name type="scientific">Synoicihabitans lomoniglobus</name>
    <dbReference type="NCBI Taxonomy" id="2909285"/>
    <lineage>
        <taxon>Bacteria</taxon>
        <taxon>Pseudomonadati</taxon>
        <taxon>Verrucomicrobiota</taxon>
        <taxon>Opitutia</taxon>
        <taxon>Opitutales</taxon>
        <taxon>Opitutaceae</taxon>
        <taxon>Synoicihabitans</taxon>
    </lineage>
</organism>
<evidence type="ECO:0000256" key="1">
    <source>
        <dbReference type="ARBA" id="ARBA00001947"/>
    </source>
</evidence>
<keyword evidence="4" id="KW-0645">Protease</keyword>
<feature type="transmembrane region" description="Helical" evidence="12">
    <location>
        <begin position="179"/>
        <end position="198"/>
    </location>
</feature>
<dbReference type="PANTHER" id="PTHR39188:SF3">
    <property type="entry name" value="STAGE IV SPORULATION PROTEIN FB"/>
    <property type="match status" value="1"/>
</dbReference>
<sequence>MLPTQNGSFRLFRFLGITVWLHWSWLLVAIFVLQSRQNYYSSLAWNVAEYLTLFAIVLMHEFGHSLACRQVGGQADQIVMWPMGGVAYVSPPFRPGAQLWSIAAGPLVNVALIPIFYFSARLLILSGVAPTSPDFWDWFSTVQWINIILLCFNLLPVYPLDGGQIVRSLLWFGVGPRKSLLWASGFGLVGAAALGFWAFLQGSWWLGILVLFIASNGWRAFQAARRAG</sequence>
<keyword evidence="6" id="KW-0479">Metal-binding</keyword>
<evidence type="ECO:0000256" key="3">
    <source>
        <dbReference type="ARBA" id="ARBA00007931"/>
    </source>
</evidence>
<keyword evidence="15" id="KW-1185">Reference proteome</keyword>
<keyword evidence="11 12" id="KW-0472">Membrane</keyword>
<keyword evidence="9 12" id="KW-1133">Transmembrane helix</keyword>
<dbReference type="GO" id="GO:0006508">
    <property type="term" value="P:proteolysis"/>
    <property type="evidence" value="ECO:0007669"/>
    <property type="project" value="UniProtKB-KW"/>
</dbReference>
<dbReference type="Pfam" id="PF02163">
    <property type="entry name" value="Peptidase_M50"/>
    <property type="match status" value="1"/>
</dbReference>
<dbReference type="PANTHER" id="PTHR39188">
    <property type="entry name" value="MEMBRANE-ASSOCIATED ZINC METALLOPROTEASE M50B"/>
    <property type="match status" value="1"/>
</dbReference>
<evidence type="ECO:0000256" key="5">
    <source>
        <dbReference type="ARBA" id="ARBA00022692"/>
    </source>
</evidence>
<evidence type="ECO:0000256" key="9">
    <source>
        <dbReference type="ARBA" id="ARBA00022989"/>
    </source>
</evidence>
<feature type="transmembrane region" description="Helical" evidence="12">
    <location>
        <begin position="99"/>
        <end position="118"/>
    </location>
</feature>
<evidence type="ECO:0000256" key="2">
    <source>
        <dbReference type="ARBA" id="ARBA00004141"/>
    </source>
</evidence>
<feature type="transmembrane region" description="Helical" evidence="12">
    <location>
        <begin position="204"/>
        <end position="221"/>
    </location>
</feature>
<feature type="transmembrane region" description="Helical" evidence="12">
    <location>
        <begin position="138"/>
        <end position="158"/>
    </location>
</feature>
<gene>
    <name evidence="14" type="ORF">PXH66_09725</name>
</gene>
<name>A0AAF0CSC6_9BACT</name>
<evidence type="ECO:0000256" key="8">
    <source>
        <dbReference type="ARBA" id="ARBA00022833"/>
    </source>
</evidence>
<proteinExistence type="inferred from homology"/>
<keyword evidence="7" id="KW-0378">Hydrolase</keyword>
<dbReference type="GO" id="GO:0008237">
    <property type="term" value="F:metallopeptidase activity"/>
    <property type="evidence" value="ECO:0007669"/>
    <property type="project" value="UniProtKB-KW"/>
</dbReference>
<dbReference type="InterPro" id="IPR008915">
    <property type="entry name" value="Peptidase_M50"/>
</dbReference>
<dbReference type="KEGG" id="slom:PXH66_09725"/>
<protein>
    <submittedName>
        <fullName evidence="14">M50 family metallopeptidase</fullName>
    </submittedName>
</protein>
<keyword evidence="10" id="KW-0482">Metalloprotease</keyword>
<comment type="similarity">
    <text evidence="3">Belongs to the peptidase M50B family.</text>
</comment>
<evidence type="ECO:0000313" key="15">
    <source>
        <dbReference type="Proteomes" id="UP001218638"/>
    </source>
</evidence>
<dbReference type="Proteomes" id="UP001218638">
    <property type="component" value="Chromosome"/>
</dbReference>
<comment type="subcellular location">
    <subcellularLocation>
        <location evidence="2">Membrane</location>
        <topology evidence="2">Multi-pass membrane protein</topology>
    </subcellularLocation>
</comment>
<evidence type="ECO:0000256" key="11">
    <source>
        <dbReference type="ARBA" id="ARBA00023136"/>
    </source>
</evidence>
<comment type="cofactor">
    <cofactor evidence="1">
        <name>Zn(2+)</name>
        <dbReference type="ChEBI" id="CHEBI:29105"/>
    </cofactor>
</comment>
<evidence type="ECO:0000256" key="10">
    <source>
        <dbReference type="ARBA" id="ARBA00023049"/>
    </source>
</evidence>
<keyword evidence="8" id="KW-0862">Zinc</keyword>
<dbReference type="GO" id="GO:0046872">
    <property type="term" value="F:metal ion binding"/>
    <property type="evidence" value="ECO:0007669"/>
    <property type="project" value="UniProtKB-KW"/>
</dbReference>
<evidence type="ECO:0000256" key="6">
    <source>
        <dbReference type="ARBA" id="ARBA00022723"/>
    </source>
</evidence>
<dbReference type="AlphaFoldDB" id="A0AAF0CSC6"/>
<feature type="transmembrane region" description="Helical" evidence="12">
    <location>
        <begin position="12"/>
        <end position="33"/>
    </location>
</feature>
<feature type="domain" description="Peptidase M50" evidence="13">
    <location>
        <begin position="51"/>
        <end position="171"/>
    </location>
</feature>
<keyword evidence="5 12" id="KW-0812">Transmembrane</keyword>
<evidence type="ECO:0000256" key="12">
    <source>
        <dbReference type="SAM" id="Phobius"/>
    </source>
</evidence>
<evidence type="ECO:0000313" key="14">
    <source>
        <dbReference type="EMBL" id="WED67129.1"/>
    </source>
</evidence>
<evidence type="ECO:0000256" key="7">
    <source>
        <dbReference type="ARBA" id="ARBA00022801"/>
    </source>
</evidence>
<reference evidence="14" key="1">
    <citation type="submission" date="2023-03" db="EMBL/GenBank/DDBJ databases">
        <title>Lomoglobus Profundus gen. nov., sp. nov., a novel member of the phylum Verrucomicrobia, isolated from deep-marine sediment of South China Sea.</title>
        <authorList>
            <person name="Ahmad T."/>
            <person name="Ishaq S.E."/>
            <person name="Wang F."/>
        </authorList>
    </citation>
    <scope>NUCLEOTIDE SEQUENCE</scope>
    <source>
        <strain evidence="14">LMO-M01</strain>
    </source>
</reference>
<dbReference type="GO" id="GO:0016020">
    <property type="term" value="C:membrane"/>
    <property type="evidence" value="ECO:0007669"/>
    <property type="project" value="UniProtKB-SubCell"/>
</dbReference>
<dbReference type="EMBL" id="CP119075">
    <property type="protein sequence ID" value="WED67129.1"/>
    <property type="molecule type" value="Genomic_DNA"/>
</dbReference>
<accession>A0AAF0CSC6</accession>